<gene>
    <name evidence="2" type="ORF">BR63_09255</name>
</gene>
<protein>
    <submittedName>
        <fullName evidence="2">CoA transferase</fullName>
    </submittedName>
</protein>
<dbReference type="InterPro" id="IPR023606">
    <property type="entry name" value="CoA-Trfase_III_dom_1_sf"/>
</dbReference>
<dbReference type="SUPFAM" id="SSF89796">
    <property type="entry name" value="CoA-transferase family III (CaiB/BaiF)"/>
    <property type="match status" value="1"/>
</dbReference>
<dbReference type="GO" id="GO:0008410">
    <property type="term" value="F:CoA-transferase activity"/>
    <property type="evidence" value="ECO:0007669"/>
    <property type="project" value="TreeGrafter"/>
</dbReference>
<dbReference type="Proteomes" id="UP000515847">
    <property type="component" value="Chromosome"/>
</dbReference>
<reference evidence="2 3" key="1">
    <citation type="journal article" date="2019" name="Front. Microbiol.">
        <title>Thermoanaerosceptrum fracticalcis gen. nov. sp. nov., a Novel Fumarate-Fermenting Microorganism From a Deep Fractured Carbonate Aquifer of the US Great Basin.</title>
        <authorList>
            <person name="Hamilton-Brehm S.D."/>
            <person name="Stewart L.E."/>
            <person name="Zavarin M."/>
            <person name="Caldwell M."/>
            <person name="Lawson P.A."/>
            <person name="Onstott T.C."/>
            <person name="Grzymski J."/>
            <person name="Neveux I."/>
            <person name="Lollar B.S."/>
            <person name="Russell C.E."/>
            <person name="Moser D.P."/>
        </authorList>
    </citation>
    <scope>NUCLEOTIDE SEQUENCE [LARGE SCALE GENOMIC DNA]</scope>
    <source>
        <strain evidence="2 3">DRI-13</strain>
    </source>
</reference>
<dbReference type="InterPro" id="IPR050483">
    <property type="entry name" value="CoA-transferase_III_domain"/>
</dbReference>
<dbReference type="KEGG" id="tfr:BR63_09255"/>
<proteinExistence type="predicted"/>
<dbReference type="PANTHER" id="PTHR48207:SF3">
    <property type="entry name" value="SUCCINATE--HYDROXYMETHYLGLUTARATE COA-TRANSFERASE"/>
    <property type="match status" value="1"/>
</dbReference>
<organism evidence="2 3">
    <name type="scientific">Thermanaerosceptrum fracticalcis</name>
    <dbReference type="NCBI Taxonomy" id="1712410"/>
    <lineage>
        <taxon>Bacteria</taxon>
        <taxon>Bacillati</taxon>
        <taxon>Bacillota</taxon>
        <taxon>Clostridia</taxon>
        <taxon>Eubacteriales</taxon>
        <taxon>Peptococcaceae</taxon>
        <taxon>Thermanaerosceptrum</taxon>
    </lineage>
</organism>
<evidence type="ECO:0000313" key="2">
    <source>
        <dbReference type="EMBL" id="QNB46482.1"/>
    </source>
</evidence>
<dbReference type="PANTHER" id="PTHR48207">
    <property type="entry name" value="SUCCINATE--HYDROXYMETHYLGLUTARATE COA-TRANSFERASE"/>
    <property type="match status" value="1"/>
</dbReference>
<dbReference type="InterPro" id="IPR044855">
    <property type="entry name" value="CoA-Trfase_III_dom3_sf"/>
</dbReference>
<keyword evidence="1 2" id="KW-0808">Transferase</keyword>
<dbReference type="Gene3D" id="3.30.1540.10">
    <property type="entry name" value="formyl-coa transferase, domain 3"/>
    <property type="match status" value="1"/>
</dbReference>
<name>A0A7G6E328_THEFR</name>
<evidence type="ECO:0000256" key="1">
    <source>
        <dbReference type="ARBA" id="ARBA00022679"/>
    </source>
</evidence>
<dbReference type="EMBL" id="CP045798">
    <property type="protein sequence ID" value="QNB46482.1"/>
    <property type="molecule type" value="Genomic_DNA"/>
</dbReference>
<dbReference type="AlphaFoldDB" id="A0A7G6E328"/>
<dbReference type="Pfam" id="PF02515">
    <property type="entry name" value="CoA_transf_3"/>
    <property type="match status" value="1"/>
</dbReference>
<dbReference type="InterPro" id="IPR003673">
    <property type="entry name" value="CoA-Trfase_fam_III"/>
</dbReference>
<accession>A0A7G6E328</accession>
<evidence type="ECO:0000313" key="3">
    <source>
        <dbReference type="Proteomes" id="UP000515847"/>
    </source>
</evidence>
<dbReference type="RefSeq" id="WP_034422241.1">
    <property type="nucleotide sequence ID" value="NZ_CP045798.1"/>
</dbReference>
<keyword evidence="3" id="KW-1185">Reference proteome</keyword>
<dbReference type="Gene3D" id="3.40.50.10540">
    <property type="entry name" value="Crotonobetainyl-coa:carnitine coa-transferase, domain 1"/>
    <property type="match status" value="1"/>
</dbReference>
<sequence length="399" mass="43417">MSNTKKLPLAGVKVLDMTRVLAGPFATMMLADFGAEVIKIERPEVGDDSREFGPFVDGFSAYFASLNRGKKSLTLELKIPEGKAVFLDLVKKVDVLVENFRPGTMEKLGLGYEELKKVNPRLIYAASSGFGQTGPYAHKAAYDMIVQGMGGIMSITGEPGRPPVRVGASIGDITAGLFTAYGIMTALYHREKTGLGQLVDVAMLDCQVAILENAIARYAVTGKAPEPLGTRHPSITPFQAYKTQDDWIIVAVGNDQLWAKFCKVIGREELIDDSRFITNAKRTEHVEELGNILEEIFKTKSFAQWMKELDAAGIPCGPINTVDKLFNHPQINSREMLVKVKIPQDKEIVAPGVPVKLSETPGGVQGPAPALGEHTDEILKTLLGYTEEKIASLKTKGAL</sequence>
<dbReference type="OrthoDB" id="9797653at2"/>